<dbReference type="CDD" id="cd11655">
    <property type="entry name" value="rap1_myb-like"/>
    <property type="match status" value="1"/>
</dbReference>
<dbReference type="OrthoDB" id="435460at2759"/>
<gene>
    <name evidence="3" type="ORF">ALEPTO_LOCUS7328</name>
</gene>
<evidence type="ECO:0000313" key="4">
    <source>
        <dbReference type="Proteomes" id="UP000789508"/>
    </source>
</evidence>
<evidence type="ECO:0000313" key="3">
    <source>
        <dbReference type="EMBL" id="CAG8582500.1"/>
    </source>
</evidence>
<accession>A0A9N9BZG8</accession>
<feature type="region of interest" description="Disordered" evidence="1">
    <location>
        <begin position="181"/>
        <end position="218"/>
    </location>
</feature>
<proteinExistence type="predicted"/>
<dbReference type="InterPro" id="IPR015010">
    <property type="entry name" value="TERF2IP_Myb"/>
</dbReference>
<dbReference type="Gene3D" id="1.10.10.60">
    <property type="entry name" value="Homeodomain-like"/>
    <property type="match status" value="1"/>
</dbReference>
<protein>
    <submittedName>
        <fullName evidence="3">1784_t:CDS:1</fullName>
    </submittedName>
</protein>
<feature type="domain" description="TERF2-interacting telomeric protein 1 Myb" evidence="2">
    <location>
        <begin position="19"/>
        <end position="73"/>
    </location>
</feature>
<name>A0A9N9BZG8_9GLOM</name>
<dbReference type="Proteomes" id="UP000789508">
    <property type="component" value="Unassembled WGS sequence"/>
</dbReference>
<feature type="compositionally biased region" description="Polar residues" evidence="1">
    <location>
        <begin position="306"/>
        <end position="328"/>
    </location>
</feature>
<dbReference type="Pfam" id="PF08914">
    <property type="entry name" value="Myb_Rap1"/>
    <property type="match status" value="1"/>
</dbReference>
<reference evidence="3" key="1">
    <citation type="submission" date="2021-06" db="EMBL/GenBank/DDBJ databases">
        <authorList>
            <person name="Kallberg Y."/>
            <person name="Tangrot J."/>
            <person name="Rosling A."/>
        </authorList>
    </citation>
    <scope>NUCLEOTIDE SEQUENCE</scope>
    <source>
        <strain evidence="3">FL130A</strain>
    </source>
</reference>
<dbReference type="AlphaFoldDB" id="A0A9N9BZG8"/>
<evidence type="ECO:0000256" key="1">
    <source>
        <dbReference type="SAM" id="MobiDB-lite"/>
    </source>
</evidence>
<feature type="compositionally biased region" description="Basic and acidic residues" evidence="1">
    <location>
        <begin position="183"/>
        <end position="203"/>
    </location>
</feature>
<evidence type="ECO:0000259" key="2">
    <source>
        <dbReference type="Pfam" id="PF08914"/>
    </source>
</evidence>
<dbReference type="EMBL" id="CAJVPS010003111">
    <property type="protein sequence ID" value="CAG8582500.1"/>
    <property type="molecule type" value="Genomic_DNA"/>
</dbReference>
<organism evidence="3 4">
    <name type="scientific">Ambispora leptoticha</name>
    <dbReference type="NCBI Taxonomy" id="144679"/>
    <lineage>
        <taxon>Eukaryota</taxon>
        <taxon>Fungi</taxon>
        <taxon>Fungi incertae sedis</taxon>
        <taxon>Mucoromycota</taxon>
        <taxon>Glomeromycotina</taxon>
        <taxon>Glomeromycetes</taxon>
        <taxon>Archaeosporales</taxon>
        <taxon>Ambisporaceae</taxon>
        <taxon>Ambispora</taxon>
    </lineage>
</organism>
<feature type="compositionally biased region" description="Basic residues" evidence="1">
    <location>
        <begin position="335"/>
        <end position="345"/>
    </location>
</feature>
<feature type="region of interest" description="Disordered" evidence="1">
    <location>
        <begin position="87"/>
        <end position="116"/>
    </location>
</feature>
<feature type="region of interest" description="Disordered" evidence="1">
    <location>
        <begin position="306"/>
        <end position="345"/>
    </location>
</feature>
<feature type="compositionally biased region" description="Polar residues" evidence="1">
    <location>
        <begin position="87"/>
        <end position="102"/>
    </location>
</feature>
<keyword evidence="4" id="KW-1185">Reference proteome</keyword>
<comment type="caution">
    <text evidence="3">The sequence shown here is derived from an EMBL/GenBank/DDBJ whole genome shotgun (WGS) entry which is preliminary data.</text>
</comment>
<sequence>MNYNANSQSYGSPKGRAAYTAQEEAELREYLIQKRREGMPLRGNVIYWTYPGVNVRHPWQSIRSHAIKFIMPNLPPERSVVVNMANERTSASTTKQIRSSSDLQEERSSKFTPTRPVYNNYRESQEQTFTKDEVKIFRDYLISQRNAGEGLYGSLIYRFYPGLHEHSWNYLREYAIKHIIPKLPDDPNNDRRQSQTSKTTHEVVDDDEFDPKNGSSSVHDIINMDQFQNDKSFEDDNDSQTLSSCETIVEDDSPSPERTRCHFLTNHDADDYYHDGCARTNKKVTNKLQIVNKGKKAVFFHISPSDQATNHTSTSASTLGKRSASTPDNCADSKWKKRKLSSIKN</sequence>
<feature type="region of interest" description="Disordered" evidence="1">
    <location>
        <begin position="230"/>
        <end position="257"/>
    </location>
</feature>